<proteinExistence type="predicted"/>
<dbReference type="PANTHER" id="PTHR37283:SF1">
    <property type="entry name" value="PH DOMAIN-CONTAINING PROTEIN YHR131C"/>
    <property type="match status" value="1"/>
</dbReference>
<evidence type="ECO:0000313" key="1">
    <source>
        <dbReference type="EMBL" id="KAI3403021.2"/>
    </source>
</evidence>
<dbReference type="Proteomes" id="UP001202479">
    <property type="component" value="Unassembled WGS sequence"/>
</dbReference>
<dbReference type="GeneID" id="73381889"/>
<evidence type="ECO:0000313" key="2">
    <source>
        <dbReference type="Proteomes" id="UP001202479"/>
    </source>
</evidence>
<dbReference type="PANTHER" id="PTHR37283">
    <property type="entry name" value="PH DOMAIN-CONTAINING PROTEIN YHR131C"/>
    <property type="match status" value="1"/>
</dbReference>
<sequence length="527" mass="59667">MSQSSPPPPPLLPPYSIPCEKLPLYEPSINFQGLALLKTEFLTPYHYNNGKRSWKPVILYMNSTQLKIYSLKANKQLHDLIVNLYFEINSLNQLTIDINTEYKKKNNNNNKAKFNFANNSYMDGSGSGSGSGSGIDNMENDVFSGDAYGGCDFDTSKSIFKESKFQKLKEKIKSQKTEKIMSHIKDYYHQLKDNKLLFEPAVTSDGTDEQYATFNKYKGLLIHSYSLSHLQVGEAPSLNQLISAMYKEDQSASFALQNVSSLVKYKNTLRLRIEYKQILLQFWSFHAMISWFRNLMIGRDLSIPLESRTITRLKSIPSRYSSRNNALLAATAAAASFGRDGSNIQTDTIDENEQVAMFTSHSLMTSKDDSSSTVSSNTGLVLSDGENSSIFDNESQRRSSIASTTFSDTTIGTKTLDTITIKNFQFKSNEHIFNTVEKQYISNCIPDLNSFDKWNGKLVTISNSDSFVKDVRTFKNRNDVFISYSVFSDYVTIFDKKFPHQENLSKHNNKICATRTFLIHQDGLVGI</sequence>
<organism evidence="1 2">
    <name type="scientific">Candida oxycetoniae</name>
    <dbReference type="NCBI Taxonomy" id="497107"/>
    <lineage>
        <taxon>Eukaryota</taxon>
        <taxon>Fungi</taxon>
        <taxon>Dikarya</taxon>
        <taxon>Ascomycota</taxon>
        <taxon>Saccharomycotina</taxon>
        <taxon>Pichiomycetes</taxon>
        <taxon>Debaryomycetaceae</taxon>
        <taxon>Candida/Lodderomyces clade</taxon>
        <taxon>Candida</taxon>
    </lineage>
</organism>
<gene>
    <name evidence="1" type="ORF">KGF56_004274</name>
</gene>
<keyword evidence="2" id="KW-1185">Reference proteome</keyword>
<comment type="caution">
    <text evidence="1">The sequence shown here is derived from an EMBL/GenBank/DDBJ whole genome shotgun (WGS) entry which is preliminary data.</text>
</comment>
<name>A0AAI9WWC4_9ASCO</name>
<dbReference type="EMBL" id="JAHUZD010000139">
    <property type="protein sequence ID" value="KAI3403021.2"/>
    <property type="molecule type" value="Genomic_DNA"/>
</dbReference>
<dbReference type="AlphaFoldDB" id="A0AAI9WWC4"/>
<accession>A0AAI9WWC4</accession>
<reference evidence="1" key="1">
    <citation type="journal article" date="2022" name="DNA Res.">
        <title>Genome analysis of five recently described species of the CUG-Ser clade uncovers Candida theae as a new hybrid lineage with pathogenic potential in the Candida parapsilosis species complex.</title>
        <authorList>
            <person name="Mixao V."/>
            <person name="Del Olmo V."/>
            <person name="Hegedusova E."/>
            <person name="Saus E."/>
            <person name="Pryszcz L."/>
            <person name="Cillingova A."/>
            <person name="Nosek J."/>
            <person name="Gabaldon T."/>
        </authorList>
    </citation>
    <scope>NUCLEOTIDE SEQUENCE</scope>
    <source>
        <strain evidence="1">CBS 10844</strain>
    </source>
</reference>
<protein>
    <submittedName>
        <fullName evidence="1">Uncharacterized protein</fullName>
    </submittedName>
</protein>
<dbReference type="RefSeq" id="XP_049178768.1">
    <property type="nucleotide sequence ID" value="XM_049325696.1"/>
</dbReference>